<evidence type="ECO:0000313" key="2">
    <source>
        <dbReference type="EMBL" id="GBG63053.1"/>
    </source>
</evidence>
<dbReference type="Pfam" id="PF00078">
    <property type="entry name" value="RVT_1"/>
    <property type="match status" value="1"/>
</dbReference>
<evidence type="ECO:0000313" key="3">
    <source>
        <dbReference type="Proteomes" id="UP000265515"/>
    </source>
</evidence>
<name>A0A388JZC4_CHABU</name>
<dbReference type="EMBL" id="BFEA01000035">
    <property type="protein sequence ID" value="GBG63053.1"/>
    <property type="molecule type" value="Genomic_DNA"/>
</dbReference>
<feature type="domain" description="Reverse transcriptase" evidence="1">
    <location>
        <begin position="98"/>
        <end position="270"/>
    </location>
</feature>
<accession>A0A388JZC4</accession>
<dbReference type="Proteomes" id="UP000265515">
    <property type="component" value="Unassembled WGS sequence"/>
</dbReference>
<dbReference type="Gene3D" id="3.30.70.270">
    <property type="match status" value="1"/>
</dbReference>
<dbReference type="PANTHER" id="PTHR24559">
    <property type="entry name" value="TRANSPOSON TY3-I GAG-POL POLYPROTEIN"/>
    <property type="match status" value="1"/>
</dbReference>
<reference evidence="2 3" key="1">
    <citation type="journal article" date="2018" name="Cell">
        <title>The Chara Genome: Secondary Complexity and Implications for Plant Terrestrialization.</title>
        <authorList>
            <person name="Nishiyama T."/>
            <person name="Sakayama H."/>
            <person name="Vries J.D."/>
            <person name="Buschmann H."/>
            <person name="Saint-Marcoux D."/>
            <person name="Ullrich K.K."/>
            <person name="Haas F.B."/>
            <person name="Vanderstraeten L."/>
            <person name="Becker D."/>
            <person name="Lang D."/>
            <person name="Vosolsobe S."/>
            <person name="Rombauts S."/>
            <person name="Wilhelmsson P.K.I."/>
            <person name="Janitza P."/>
            <person name="Kern R."/>
            <person name="Heyl A."/>
            <person name="Rumpler F."/>
            <person name="Villalobos L.I.A.C."/>
            <person name="Clay J.M."/>
            <person name="Skokan R."/>
            <person name="Toyoda A."/>
            <person name="Suzuki Y."/>
            <person name="Kagoshima H."/>
            <person name="Schijlen E."/>
            <person name="Tajeshwar N."/>
            <person name="Catarino B."/>
            <person name="Hetherington A.J."/>
            <person name="Saltykova A."/>
            <person name="Bonnot C."/>
            <person name="Breuninger H."/>
            <person name="Symeonidi A."/>
            <person name="Radhakrishnan G.V."/>
            <person name="Van Nieuwerburgh F."/>
            <person name="Deforce D."/>
            <person name="Chang C."/>
            <person name="Karol K.G."/>
            <person name="Hedrich R."/>
            <person name="Ulvskov P."/>
            <person name="Glockner G."/>
            <person name="Delwiche C.F."/>
            <person name="Petrasek J."/>
            <person name="Van de Peer Y."/>
            <person name="Friml J."/>
            <person name="Beilby M."/>
            <person name="Dolan L."/>
            <person name="Kohara Y."/>
            <person name="Sugano S."/>
            <person name="Fujiyama A."/>
            <person name="Delaux P.-M."/>
            <person name="Quint M."/>
            <person name="TheiBen G."/>
            <person name="Hagemann M."/>
            <person name="Harholt J."/>
            <person name="Dunand C."/>
            <person name="Zachgo S."/>
            <person name="Langdale J."/>
            <person name="Maumus F."/>
            <person name="Straeten D.V.D."/>
            <person name="Gould S.B."/>
            <person name="Rensing S.A."/>
        </authorList>
    </citation>
    <scope>NUCLEOTIDE SEQUENCE [LARGE SCALE GENOMIC DNA]</scope>
    <source>
        <strain evidence="2 3">S276</strain>
    </source>
</reference>
<dbReference type="Gene3D" id="3.10.10.10">
    <property type="entry name" value="HIV Type 1 Reverse Transcriptase, subunit A, domain 1"/>
    <property type="match status" value="1"/>
</dbReference>
<keyword evidence="3" id="KW-1185">Reference proteome</keyword>
<dbReference type="CDD" id="cd01647">
    <property type="entry name" value="RT_LTR"/>
    <property type="match status" value="1"/>
</dbReference>
<dbReference type="InterPro" id="IPR053134">
    <property type="entry name" value="RNA-dir_DNA_polymerase"/>
</dbReference>
<dbReference type="AlphaFoldDB" id="A0A388JZC4"/>
<dbReference type="PANTHER" id="PTHR24559:SF444">
    <property type="entry name" value="REVERSE TRANSCRIPTASE DOMAIN-CONTAINING PROTEIN"/>
    <property type="match status" value="1"/>
</dbReference>
<sequence length="282" mass="32142">MDIGDENLTPQERERVIEILKTCDKAIALSDEERGRVDPRYAKPTRIYTIPHVPWNDVGWKYVQKEKEEVIAFLKEKMVSHVAEPSDSAYANRWFFLRKPNGKIRWIQDLQKVNAVTIRDVGSVPHADLLAEDAAGRSIYSVCDLFLGYDEVPLDPRDRHLMAMHTPLRLIQMMVVPMGWTNGVAVFQRAMVAVLKDFIPDKVEVFLDDFPIKGSVNKDEAEVAPGVRRFVEQHLTDICAVLEQLDDANLTVIGTKSRWVVSTIKILGFICDSRGRREDPAK</sequence>
<proteinExistence type="predicted"/>
<comment type="caution">
    <text evidence="2">The sequence shown here is derived from an EMBL/GenBank/DDBJ whole genome shotgun (WGS) entry which is preliminary data.</text>
</comment>
<dbReference type="InterPro" id="IPR043502">
    <property type="entry name" value="DNA/RNA_pol_sf"/>
</dbReference>
<gene>
    <name evidence="2" type="ORF">CBR_g36538</name>
</gene>
<dbReference type="InterPro" id="IPR000477">
    <property type="entry name" value="RT_dom"/>
</dbReference>
<dbReference type="Gramene" id="GBG63053">
    <property type="protein sequence ID" value="GBG63053"/>
    <property type="gene ID" value="CBR_g36538"/>
</dbReference>
<dbReference type="InterPro" id="IPR043128">
    <property type="entry name" value="Rev_trsase/Diguanyl_cyclase"/>
</dbReference>
<dbReference type="SUPFAM" id="SSF56672">
    <property type="entry name" value="DNA/RNA polymerases"/>
    <property type="match status" value="1"/>
</dbReference>
<evidence type="ECO:0000259" key="1">
    <source>
        <dbReference type="Pfam" id="PF00078"/>
    </source>
</evidence>
<protein>
    <recommendedName>
        <fullName evidence="1">Reverse transcriptase domain-containing protein</fullName>
    </recommendedName>
</protein>
<organism evidence="2 3">
    <name type="scientific">Chara braunii</name>
    <name type="common">Braun's stonewort</name>
    <dbReference type="NCBI Taxonomy" id="69332"/>
    <lineage>
        <taxon>Eukaryota</taxon>
        <taxon>Viridiplantae</taxon>
        <taxon>Streptophyta</taxon>
        <taxon>Charophyceae</taxon>
        <taxon>Charales</taxon>
        <taxon>Characeae</taxon>
        <taxon>Chara</taxon>
    </lineage>
</organism>
<dbReference type="OrthoDB" id="5599163at2759"/>